<keyword evidence="3" id="KW-1185">Reference proteome</keyword>
<feature type="region of interest" description="Disordered" evidence="1">
    <location>
        <begin position="26"/>
        <end position="51"/>
    </location>
</feature>
<comment type="caution">
    <text evidence="2">The sequence shown here is derived from an EMBL/GenBank/DDBJ whole genome shotgun (WGS) entry which is preliminary data.</text>
</comment>
<dbReference type="EMBL" id="JAHQIW010000543">
    <property type="protein sequence ID" value="KAJ1348712.1"/>
    <property type="molecule type" value="Genomic_DNA"/>
</dbReference>
<protein>
    <submittedName>
        <fullName evidence="2">Uncharacterized protein</fullName>
    </submittedName>
</protein>
<evidence type="ECO:0000313" key="3">
    <source>
        <dbReference type="Proteomes" id="UP001196413"/>
    </source>
</evidence>
<evidence type="ECO:0000313" key="2">
    <source>
        <dbReference type="EMBL" id="KAJ1348712.1"/>
    </source>
</evidence>
<evidence type="ECO:0000256" key="1">
    <source>
        <dbReference type="SAM" id="MobiDB-lite"/>
    </source>
</evidence>
<reference evidence="2" key="1">
    <citation type="submission" date="2021-06" db="EMBL/GenBank/DDBJ databases">
        <title>Parelaphostrongylus tenuis whole genome reference sequence.</title>
        <authorList>
            <person name="Garwood T.J."/>
            <person name="Larsen P.A."/>
            <person name="Fountain-Jones N.M."/>
            <person name="Garbe J.R."/>
            <person name="Macchietto M.G."/>
            <person name="Kania S.A."/>
            <person name="Gerhold R.W."/>
            <person name="Richards J.E."/>
            <person name="Wolf T.M."/>
        </authorList>
    </citation>
    <scope>NUCLEOTIDE SEQUENCE</scope>
    <source>
        <strain evidence="2">MNPRO001-30</strain>
        <tissue evidence="2">Meninges</tissue>
    </source>
</reference>
<dbReference type="Proteomes" id="UP001196413">
    <property type="component" value="Unassembled WGS sequence"/>
</dbReference>
<proteinExistence type="predicted"/>
<accession>A0AAD5MGP9</accession>
<sequence>AITERKSGTFQNWEALRKVIMELRAEQESSRVRIREHEQKNDDSKRHESNS</sequence>
<gene>
    <name evidence="2" type="ORF">KIN20_004076</name>
</gene>
<name>A0AAD5MGP9_PARTN</name>
<dbReference type="AlphaFoldDB" id="A0AAD5MGP9"/>
<feature type="non-terminal residue" evidence="2">
    <location>
        <position position="1"/>
    </location>
</feature>
<dbReference type="Gene3D" id="6.10.250.1080">
    <property type="match status" value="1"/>
</dbReference>
<organism evidence="2 3">
    <name type="scientific">Parelaphostrongylus tenuis</name>
    <name type="common">Meningeal worm</name>
    <dbReference type="NCBI Taxonomy" id="148309"/>
    <lineage>
        <taxon>Eukaryota</taxon>
        <taxon>Metazoa</taxon>
        <taxon>Ecdysozoa</taxon>
        <taxon>Nematoda</taxon>
        <taxon>Chromadorea</taxon>
        <taxon>Rhabditida</taxon>
        <taxon>Rhabditina</taxon>
        <taxon>Rhabditomorpha</taxon>
        <taxon>Strongyloidea</taxon>
        <taxon>Metastrongylidae</taxon>
        <taxon>Parelaphostrongylus</taxon>
    </lineage>
</organism>